<evidence type="ECO:0000313" key="2">
    <source>
        <dbReference type="Proteomes" id="UP000197269"/>
    </source>
</evidence>
<dbReference type="AlphaFoldDB" id="A0A246DUX3"/>
<gene>
    <name evidence="1" type="ORF">B5E41_15855</name>
</gene>
<organism evidence="1 2">
    <name type="scientific">Rhizobium esperanzae</name>
    <dbReference type="NCBI Taxonomy" id="1967781"/>
    <lineage>
        <taxon>Bacteria</taxon>
        <taxon>Pseudomonadati</taxon>
        <taxon>Pseudomonadota</taxon>
        <taxon>Alphaproteobacteria</taxon>
        <taxon>Hyphomicrobiales</taxon>
        <taxon>Rhizobiaceae</taxon>
        <taxon>Rhizobium/Agrobacterium group</taxon>
        <taxon>Rhizobium</taxon>
    </lineage>
</organism>
<accession>A0A246DUX3</accession>
<dbReference type="EMBL" id="MXPU01000009">
    <property type="protein sequence ID" value="OWO94144.1"/>
    <property type="molecule type" value="Genomic_DNA"/>
</dbReference>
<protein>
    <submittedName>
        <fullName evidence="1">Uncharacterized protein</fullName>
    </submittedName>
</protein>
<comment type="caution">
    <text evidence="1">The sequence shown here is derived from an EMBL/GenBank/DDBJ whole genome shotgun (WGS) entry which is preliminary data.</text>
</comment>
<reference evidence="1 2" key="1">
    <citation type="submission" date="2017-03" db="EMBL/GenBank/DDBJ databases">
        <title>Genome of strain Rhizobium sp. CNPSo 668.</title>
        <authorList>
            <person name="Ribeiro R."/>
        </authorList>
    </citation>
    <scope>NUCLEOTIDE SEQUENCE [LARGE SCALE GENOMIC DNA]</scope>
    <source>
        <strain evidence="1 2">CNPSo 668</strain>
    </source>
</reference>
<dbReference type="Proteomes" id="UP000197269">
    <property type="component" value="Unassembled WGS sequence"/>
</dbReference>
<evidence type="ECO:0000313" key="1">
    <source>
        <dbReference type="EMBL" id="OWO94144.1"/>
    </source>
</evidence>
<name>A0A246DUX3_9HYPH</name>
<proteinExistence type="predicted"/>
<sequence length="89" mass="10571">MNNSDSRASPGAFLVSAADWLDANLHPLFAALALMFETAPPVIEHRTLYRHSEYRGLAAGDREQYYFRRRAIRWRTVFRFDERVWRARR</sequence>